<reference evidence="1" key="2">
    <citation type="submission" date="2025-08" db="UniProtKB">
        <authorList>
            <consortium name="Ensembl"/>
        </authorList>
    </citation>
    <scope>IDENTIFICATION</scope>
</reference>
<dbReference type="Proteomes" id="UP000472267">
    <property type="component" value="Chromosome 2"/>
</dbReference>
<keyword evidence="2" id="KW-1185">Reference proteome</keyword>
<evidence type="ECO:0000313" key="1">
    <source>
        <dbReference type="Ensembl" id="ENSSFAP00005044615.1"/>
    </source>
</evidence>
<reference evidence="1" key="3">
    <citation type="submission" date="2025-09" db="UniProtKB">
        <authorList>
            <consortium name="Ensembl"/>
        </authorList>
    </citation>
    <scope>IDENTIFICATION</scope>
</reference>
<reference evidence="1" key="1">
    <citation type="submission" date="2019-06" db="EMBL/GenBank/DDBJ databases">
        <authorList>
            <consortium name="Wellcome Sanger Institute Data Sharing"/>
        </authorList>
    </citation>
    <scope>NUCLEOTIDE SEQUENCE [LARGE SCALE GENOMIC DNA]</scope>
</reference>
<dbReference type="AlphaFoldDB" id="A0A672IUY3"/>
<name>A0A672IUY3_SALFA</name>
<organism evidence="1 2">
    <name type="scientific">Salarias fasciatus</name>
    <name type="common">Jewelled blenny</name>
    <name type="synonym">Blennius fasciatus</name>
    <dbReference type="NCBI Taxonomy" id="181472"/>
    <lineage>
        <taxon>Eukaryota</taxon>
        <taxon>Metazoa</taxon>
        <taxon>Chordata</taxon>
        <taxon>Craniata</taxon>
        <taxon>Vertebrata</taxon>
        <taxon>Euteleostomi</taxon>
        <taxon>Actinopterygii</taxon>
        <taxon>Neopterygii</taxon>
        <taxon>Teleostei</taxon>
        <taxon>Neoteleostei</taxon>
        <taxon>Acanthomorphata</taxon>
        <taxon>Ovalentaria</taxon>
        <taxon>Blenniimorphae</taxon>
        <taxon>Blenniiformes</taxon>
        <taxon>Blennioidei</taxon>
        <taxon>Blenniidae</taxon>
        <taxon>Salariinae</taxon>
        <taxon>Salarias</taxon>
    </lineage>
</organism>
<dbReference type="Ensembl" id="ENSSFAT00005046184.1">
    <property type="protein sequence ID" value="ENSSFAP00005044615.1"/>
    <property type="gene ID" value="ENSSFAG00005021937.1"/>
</dbReference>
<sequence>DKRLSAVILTLPAVITDGSGNSLIVCVGEDERQTWTCGYRGVTRQWCLAFNKCPRAFSAAVPLL</sequence>
<accession>A0A672IUY3</accession>
<proteinExistence type="predicted"/>
<protein>
    <submittedName>
        <fullName evidence="1">Uncharacterized protein</fullName>
    </submittedName>
</protein>
<evidence type="ECO:0000313" key="2">
    <source>
        <dbReference type="Proteomes" id="UP000472267"/>
    </source>
</evidence>